<proteinExistence type="inferred from homology"/>
<dbReference type="Gene3D" id="2.20.110.10">
    <property type="entry name" value="Histone H3 K4-specific methyltransferase SET7/9 N-terminal domain"/>
    <property type="match status" value="3"/>
</dbReference>
<feature type="compositionally biased region" description="Low complexity" evidence="3">
    <location>
        <begin position="495"/>
        <end position="506"/>
    </location>
</feature>
<keyword evidence="6" id="KW-1185">Reference proteome</keyword>
<dbReference type="InterPro" id="IPR043153">
    <property type="entry name" value="DENN_C"/>
</dbReference>
<evidence type="ECO:0000256" key="2">
    <source>
        <dbReference type="ARBA" id="ARBA00038178"/>
    </source>
</evidence>
<dbReference type="SMART" id="SM00698">
    <property type="entry name" value="MORN"/>
    <property type="match status" value="8"/>
</dbReference>
<protein>
    <recommendedName>
        <fullName evidence="4">UDENN domain-containing protein</fullName>
    </recommendedName>
</protein>
<evidence type="ECO:0000313" key="6">
    <source>
        <dbReference type="Proteomes" id="UP000591131"/>
    </source>
</evidence>
<evidence type="ECO:0000256" key="1">
    <source>
        <dbReference type="ARBA" id="ARBA00022737"/>
    </source>
</evidence>
<evidence type="ECO:0000256" key="3">
    <source>
        <dbReference type="SAM" id="MobiDB-lite"/>
    </source>
</evidence>
<dbReference type="Pfam" id="PF09794">
    <property type="entry name" value="Avl9"/>
    <property type="match status" value="2"/>
</dbReference>
<dbReference type="Pfam" id="PF02493">
    <property type="entry name" value="MORN"/>
    <property type="match status" value="8"/>
</dbReference>
<feature type="domain" description="UDENN" evidence="4">
    <location>
        <begin position="77"/>
        <end position="481"/>
    </location>
</feature>
<comment type="caution">
    <text evidence="5">The sequence shown here is derived from an EMBL/GenBank/DDBJ whole genome shotgun (WGS) entry which is preliminary data.</text>
</comment>
<organism evidence="5 6">
    <name type="scientific">Perkinsus chesapeaki</name>
    <name type="common">Clam parasite</name>
    <name type="synonym">Perkinsus andrewsi</name>
    <dbReference type="NCBI Taxonomy" id="330153"/>
    <lineage>
        <taxon>Eukaryota</taxon>
        <taxon>Sar</taxon>
        <taxon>Alveolata</taxon>
        <taxon>Perkinsozoa</taxon>
        <taxon>Perkinsea</taxon>
        <taxon>Perkinsida</taxon>
        <taxon>Perkinsidae</taxon>
        <taxon>Perkinsus</taxon>
    </lineage>
</organism>
<feature type="compositionally biased region" description="Acidic residues" evidence="3">
    <location>
        <begin position="476"/>
        <end position="494"/>
    </location>
</feature>
<dbReference type="InterPro" id="IPR003409">
    <property type="entry name" value="MORN"/>
</dbReference>
<gene>
    <name evidence="5" type="ORF">FOL47_011002</name>
</gene>
<feature type="region of interest" description="Disordered" evidence="3">
    <location>
        <begin position="407"/>
        <end position="517"/>
    </location>
</feature>
<dbReference type="EMBL" id="JAAPAO010000906">
    <property type="protein sequence ID" value="KAF4652594.1"/>
    <property type="molecule type" value="Genomic_DNA"/>
</dbReference>
<dbReference type="PANTHER" id="PTHR31017">
    <property type="entry name" value="LATE SECRETORY PATHWAY PROTEIN AVL9-RELATED"/>
    <property type="match status" value="1"/>
</dbReference>
<dbReference type="InterPro" id="IPR018307">
    <property type="entry name" value="ABL9/DENND6_dom"/>
</dbReference>
<keyword evidence="1" id="KW-0677">Repeat</keyword>
<dbReference type="SUPFAM" id="SSF82185">
    <property type="entry name" value="Histone H3 K4-specific methyltransferase SET7/9 N-terminal domain"/>
    <property type="match status" value="2"/>
</dbReference>
<sequence>MSLSDAAHPSARSRSSAGADMCGSHCPITDSSGSPSELGILVVNFHHYHGPCIEYVYAPEISEDDCTSLVEFSSNAANRIALSSYPSVDSYTRINFDKDPASVKTDLASVLPWIPMLALPDGAHSNKPDFVYMVLPAHCEELMFGVSIFYRVPANQLAHKDKDVTRGYVQKAVVIISKAPFFGNLLQRSDSIVVSYFQQMDFENVAILRAMIEQLNRTTQWQNLGPYELHRGVDVVSLIRKLEDKLWWIVKAVLLERRVIVYSSKARVASSAVLAILACLPPGQNYLGFNSPGFGAQSYTLKRHGLPLCLFNSRCPVYTYVSLELMDDLYQCRGFLIGTSNSLLLSHRSLQADLVVDMDKKSVATNKAAVDSAKELMKFLKLDKDEKKLMKTLLRLADVRVSSLKRKGLRRRHRHKDSASSSVLGSYVHESSRVRDNLTDINLGSDKEGPDNQSGKAPAVDDVCEVPVSLEPPIGVDDEDESSDSESDTSEESEGSSGALVSSGGDAAQGASEEVDVASEMSAVTKATDAIIGEMQSYWLGWLQAQAAALYKLPSSTSGDKTFADRWRQTNNYAKWRQRQRLSAWKNSVVNTGEANMVASATGEPPQTGGKSGGFRSAKAVLKRQSSSGEGYATWDNGDEYVGQWLHGKRHGRGRYVCPSRNIVYDGNWSNDLRNGWGELVCEDGGYVYDGEWKDDKREGEGRSAHKATGEKYSGHFSNNRYDGNGCLVDKERNVYEGEFKNGMKNGVGRFTDAEGNTYIGEYRNNKRCGNGQLRTAPSNPLSRVYVGEFKDDLPNGSGTCVYLDKYEFEGSWVAGQRTGSGTLECTDEG</sequence>
<evidence type="ECO:0000259" key="4">
    <source>
        <dbReference type="PROSITE" id="PS50211"/>
    </source>
</evidence>
<dbReference type="OrthoDB" id="270720at2759"/>
<evidence type="ECO:0000313" key="5">
    <source>
        <dbReference type="EMBL" id="KAF4652594.1"/>
    </source>
</evidence>
<dbReference type="Proteomes" id="UP000591131">
    <property type="component" value="Unassembled WGS sequence"/>
</dbReference>
<dbReference type="PANTHER" id="PTHR31017:SF1">
    <property type="entry name" value="LATE SECRETORY PATHWAY PROTEIN AVL9 HOMOLOG"/>
    <property type="match status" value="1"/>
</dbReference>
<reference evidence="5 6" key="1">
    <citation type="submission" date="2020-04" db="EMBL/GenBank/DDBJ databases">
        <title>Perkinsus chesapeaki whole genome sequence.</title>
        <authorList>
            <person name="Bogema D.R."/>
        </authorList>
    </citation>
    <scope>NUCLEOTIDE SEQUENCE [LARGE SCALE GENOMIC DNA]</scope>
    <source>
        <strain evidence="5">ATCC PRA-425</strain>
    </source>
</reference>
<comment type="similarity">
    <text evidence="2">Belongs to the AVL9 family.</text>
</comment>
<dbReference type="GO" id="GO:0005737">
    <property type="term" value="C:cytoplasm"/>
    <property type="evidence" value="ECO:0007669"/>
    <property type="project" value="TreeGrafter"/>
</dbReference>
<feature type="region of interest" description="Disordered" evidence="3">
    <location>
        <begin position="1"/>
        <end position="20"/>
    </location>
</feature>
<dbReference type="AlphaFoldDB" id="A0A7J6L096"/>
<accession>A0A7J6L096</accession>
<dbReference type="Gene3D" id="3.40.50.11500">
    <property type="match status" value="1"/>
</dbReference>
<dbReference type="InterPro" id="IPR051731">
    <property type="entry name" value="DENND11/AVL9_GEFs"/>
</dbReference>
<feature type="non-terminal residue" evidence="5">
    <location>
        <position position="1"/>
    </location>
</feature>
<name>A0A7J6L096_PERCH</name>
<dbReference type="InterPro" id="IPR037516">
    <property type="entry name" value="Tripartite_DENN"/>
</dbReference>
<feature type="compositionally biased region" description="Basic residues" evidence="3">
    <location>
        <begin position="407"/>
        <end position="416"/>
    </location>
</feature>
<dbReference type="PROSITE" id="PS50211">
    <property type="entry name" value="DENN"/>
    <property type="match status" value="1"/>
</dbReference>